<reference evidence="2 3" key="1">
    <citation type="submission" date="2021-06" db="EMBL/GenBank/DDBJ databases">
        <authorList>
            <person name="Palmer J.M."/>
        </authorList>
    </citation>
    <scope>NUCLEOTIDE SEQUENCE [LARGE SCALE GENOMIC DNA]</scope>
    <source>
        <strain evidence="2 3">XC_2019</strain>
        <tissue evidence="2">Muscle</tissue>
    </source>
</reference>
<dbReference type="Proteomes" id="UP001434883">
    <property type="component" value="Unassembled WGS sequence"/>
</dbReference>
<accession>A0ABV0QRS1</accession>
<evidence type="ECO:0000313" key="2">
    <source>
        <dbReference type="EMBL" id="MEQ2198521.1"/>
    </source>
</evidence>
<feature type="region of interest" description="Disordered" evidence="1">
    <location>
        <begin position="52"/>
        <end position="77"/>
    </location>
</feature>
<sequence length="77" mass="8290">MLRVANSTPMVLLLSRLNSFRVKRDSSLLSPITSSGLEHVKSSACCLVRTSKDDNGSRVRDPNGTQRKAGSVSCLLA</sequence>
<feature type="compositionally biased region" description="Basic and acidic residues" evidence="1">
    <location>
        <begin position="52"/>
        <end position="61"/>
    </location>
</feature>
<protein>
    <recommendedName>
        <fullName evidence="4">Secreted protein</fullName>
    </recommendedName>
</protein>
<comment type="caution">
    <text evidence="2">The sequence shown here is derived from an EMBL/GenBank/DDBJ whole genome shotgun (WGS) entry which is preliminary data.</text>
</comment>
<evidence type="ECO:0000256" key="1">
    <source>
        <dbReference type="SAM" id="MobiDB-lite"/>
    </source>
</evidence>
<evidence type="ECO:0008006" key="4">
    <source>
        <dbReference type="Google" id="ProtNLM"/>
    </source>
</evidence>
<organism evidence="2 3">
    <name type="scientific">Xenoophorus captivus</name>
    <dbReference type="NCBI Taxonomy" id="1517983"/>
    <lineage>
        <taxon>Eukaryota</taxon>
        <taxon>Metazoa</taxon>
        <taxon>Chordata</taxon>
        <taxon>Craniata</taxon>
        <taxon>Vertebrata</taxon>
        <taxon>Euteleostomi</taxon>
        <taxon>Actinopterygii</taxon>
        <taxon>Neopterygii</taxon>
        <taxon>Teleostei</taxon>
        <taxon>Neoteleostei</taxon>
        <taxon>Acanthomorphata</taxon>
        <taxon>Ovalentaria</taxon>
        <taxon>Atherinomorphae</taxon>
        <taxon>Cyprinodontiformes</taxon>
        <taxon>Goodeidae</taxon>
        <taxon>Xenoophorus</taxon>
    </lineage>
</organism>
<proteinExistence type="predicted"/>
<gene>
    <name evidence="2" type="ORF">XENOCAPTIV_014098</name>
</gene>
<name>A0ABV0QRS1_9TELE</name>
<evidence type="ECO:0000313" key="3">
    <source>
        <dbReference type="Proteomes" id="UP001434883"/>
    </source>
</evidence>
<feature type="non-terminal residue" evidence="2">
    <location>
        <position position="77"/>
    </location>
</feature>
<keyword evidence="3" id="KW-1185">Reference proteome</keyword>
<dbReference type="EMBL" id="JAHRIN010019734">
    <property type="protein sequence ID" value="MEQ2198521.1"/>
    <property type="molecule type" value="Genomic_DNA"/>
</dbReference>